<accession>A0A1Z5JSE0</accession>
<evidence type="ECO:0000313" key="3">
    <source>
        <dbReference type="EMBL" id="GAX16944.1"/>
    </source>
</evidence>
<sequence>MSDTRNEQGLHDDDSQSSREIAELDLEIRRMSLHADSILQSIHEVNGDEDSPLLQLTSPNNLPNAKHIRIERKSHSGTKPTRKPQAYLSYEDDDMTEEEERLEYVAQSIRESLAESHMDLPQMQSVSLMTNTGCGINMTEKSDEVDQSTEILLLGCSIVWTMVMILFVHAQYFLLNEKGQINLPFGL</sequence>
<evidence type="ECO:0000256" key="1">
    <source>
        <dbReference type="SAM" id="MobiDB-lite"/>
    </source>
</evidence>
<comment type="caution">
    <text evidence="3">The sequence shown here is derived from an EMBL/GenBank/DDBJ whole genome shotgun (WGS) entry which is preliminary data.</text>
</comment>
<feature type="region of interest" description="Disordered" evidence="1">
    <location>
        <begin position="1"/>
        <end position="22"/>
    </location>
</feature>
<keyword evidence="2" id="KW-0472">Membrane</keyword>
<protein>
    <submittedName>
        <fullName evidence="3">Uncharacterized protein</fullName>
    </submittedName>
</protein>
<dbReference type="Proteomes" id="UP000198406">
    <property type="component" value="Unassembled WGS sequence"/>
</dbReference>
<dbReference type="AlphaFoldDB" id="A0A1Z5JSE0"/>
<evidence type="ECO:0000256" key="2">
    <source>
        <dbReference type="SAM" id="Phobius"/>
    </source>
</evidence>
<proteinExistence type="predicted"/>
<dbReference type="InParanoid" id="A0A1Z5JSE0"/>
<gene>
    <name evidence="3" type="ORF">FisN_5Hu321</name>
</gene>
<keyword evidence="2" id="KW-0812">Transmembrane</keyword>
<reference evidence="3 4" key="1">
    <citation type="journal article" date="2015" name="Plant Cell">
        <title>Oil accumulation by the oleaginous diatom Fistulifera solaris as revealed by the genome and transcriptome.</title>
        <authorList>
            <person name="Tanaka T."/>
            <person name="Maeda Y."/>
            <person name="Veluchamy A."/>
            <person name="Tanaka M."/>
            <person name="Abida H."/>
            <person name="Marechal E."/>
            <person name="Bowler C."/>
            <person name="Muto M."/>
            <person name="Sunaga Y."/>
            <person name="Tanaka M."/>
            <person name="Yoshino T."/>
            <person name="Taniguchi T."/>
            <person name="Fukuda Y."/>
            <person name="Nemoto M."/>
            <person name="Matsumoto M."/>
            <person name="Wong P.S."/>
            <person name="Aburatani S."/>
            <person name="Fujibuchi W."/>
        </authorList>
    </citation>
    <scope>NUCLEOTIDE SEQUENCE [LARGE SCALE GENOMIC DNA]</scope>
    <source>
        <strain evidence="3 4">JPCC DA0580</strain>
    </source>
</reference>
<feature type="transmembrane region" description="Helical" evidence="2">
    <location>
        <begin position="151"/>
        <end position="174"/>
    </location>
</feature>
<keyword evidence="4" id="KW-1185">Reference proteome</keyword>
<dbReference type="EMBL" id="BDSP01000111">
    <property type="protein sequence ID" value="GAX16944.1"/>
    <property type="molecule type" value="Genomic_DNA"/>
</dbReference>
<name>A0A1Z5JSE0_FISSO</name>
<organism evidence="3 4">
    <name type="scientific">Fistulifera solaris</name>
    <name type="common">Oleaginous diatom</name>
    <dbReference type="NCBI Taxonomy" id="1519565"/>
    <lineage>
        <taxon>Eukaryota</taxon>
        <taxon>Sar</taxon>
        <taxon>Stramenopiles</taxon>
        <taxon>Ochrophyta</taxon>
        <taxon>Bacillariophyta</taxon>
        <taxon>Bacillariophyceae</taxon>
        <taxon>Bacillariophycidae</taxon>
        <taxon>Naviculales</taxon>
        <taxon>Naviculaceae</taxon>
        <taxon>Fistulifera</taxon>
    </lineage>
</organism>
<keyword evidence="2" id="KW-1133">Transmembrane helix</keyword>
<evidence type="ECO:0000313" key="4">
    <source>
        <dbReference type="Proteomes" id="UP000198406"/>
    </source>
</evidence>